<feature type="region of interest" description="Disordered" evidence="1">
    <location>
        <begin position="272"/>
        <end position="315"/>
    </location>
</feature>
<dbReference type="InterPro" id="IPR011047">
    <property type="entry name" value="Quinoprotein_ADH-like_sf"/>
</dbReference>
<comment type="caution">
    <text evidence="3">The sequence shown here is derived from an EMBL/GenBank/DDBJ whole genome shotgun (WGS) entry which is preliminary data.</text>
</comment>
<dbReference type="EMBL" id="JBHSPB010000043">
    <property type="protein sequence ID" value="MFC5725001.1"/>
    <property type="molecule type" value="Genomic_DNA"/>
</dbReference>
<reference evidence="4" key="1">
    <citation type="journal article" date="2019" name="Int. J. Syst. Evol. Microbiol.">
        <title>The Global Catalogue of Microorganisms (GCM) 10K type strain sequencing project: providing services to taxonomists for standard genome sequencing and annotation.</title>
        <authorList>
            <consortium name="The Broad Institute Genomics Platform"/>
            <consortium name="The Broad Institute Genome Sequencing Center for Infectious Disease"/>
            <person name="Wu L."/>
            <person name="Ma J."/>
        </authorList>
    </citation>
    <scope>NUCLEOTIDE SEQUENCE [LARGE SCALE GENOMIC DNA]</scope>
    <source>
        <strain evidence="4">CGMCC 4.7304</strain>
    </source>
</reference>
<feature type="domain" description="Pyrrolo-quinoline quinone repeat" evidence="2">
    <location>
        <begin position="344"/>
        <end position="416"/>
    </location>
</feature>
<feature type="compositionally biased region" description="Low complexity" evidence="1">
    <location>
        <begin position="218"/>
        <end position="227"/>
    </location>
</feature>
<dbReference type="Pfam" id="PF13360">
    <property type="entry name" value="PQQ_2"/>
    <property type="match status" value="2"/>
</dbReference>
<dbReference type="Gene3D" id="2.130.10.10">
    <property type="entry name" value="YVTN repeat-like/Quinoprotein amine dehydrogenase"/>
    <property type="match status" value="1"/>
</dbReference>
<dbReference type="RefSeq" id="WP_390321727.1">
    <property type="nucleotide sequence ID" value="NZ_JBHSPB010000043.1"/>
</dbReference>
<dbReference type="InterPro" id="IPR018391">
    <property type="entry name" value="PQQ_b-propeller_rpt"/>
</dbReference>
<keyword evidence="4" id="KW-1185">Reference proteome</keyword>
<dbReference type="InterPro" id="IPR002372">
    <property type="entry name" value="PQQ_rpt_dom"/>
</dbReference>
<feature type="compositionally biased region" description="Pro residues" evidence="1">
    <location>
        <begin position="103"/>
        <end position="154"/>
    </location>
</feature>
<dbReference type="Proteomes" id="UP001596083">
    <property type="component" value="Unassembled WGS sequence"/>
</dbReference>
<dbReference type="SUPFAM" id="SSF50998">
    <property type="entry name" value="Quinoprotein alcohol dehydrogenase-like"/>
    <property type="match status" value="1"/>
</dbReference>
<evidence type="ECO:0000313" key="4">
    <source>
        <dbReference type="Proteomes" id="UP001596083"/>
    </source>
</evidence>
<protein>
    <submittedName>
        <fullName evidence="3">PQQ-binding-like beta-propeller repeat protein</fullName>
    </submittedName>
</protein>
<feature type="region of interest" description="Disordered" evidence="1">
    <location>
        <begin position="1"/>
        <end position="245"/>
    </location>
</feature>
<gene>
    <name evidence="3" type="ORF">ACFP1Z_33155</name>
</gene>
<evidence type="ECO:0000313" key="3">
    <source>
        <dbReference type="EMBL" id="MFC5725001.1"/>
    </source>
</evidence>
<dbReference type="PANTHER" id="PTHR34512:SF30">
    <property type="entry name" value="OUTER MEMBRANE PROTEIN ASSEMBLY FACTOR BAMB"/>
    <property type="match status" value="1"/>
</dbReference>
<sequence length="709" mass="71938">MVQPPPPPPMPSDKPAQGGPGAPQESAPNAPGKMNTPESAHAPGDVNAGEDVNAREGAPASANGTAPEAGPAAEGKVSQGAVAGAGAPGAPGPDATMSLRKPPTAPQPPAVPAAQPPAVPAAQPPAVPAVPPAPAAGQPVPPAPPTAPPRPPAFSPGAPAWGGPAQGQNPYAQQQPAPGTNPYAQQPGPGGANPYAQQPPAHPGGYPPQPGGPGQPGIPGQPFGAPIPGMPPAGGPGTPGGPGKKRTAVIIGAAAAVLLAAGGGAWAFMADSGSDGDKKPQAHSSSGAADQGRSGDDDAGSRPGSSDDDPNNARQKGEAKIVINQNGPEVARQGSDIPGFWVLDDYVVKTVLDKVVAYNLSDGKEKWTVPLPKRVCAAPLHMTDDGKVVVAYEGDKKDSCANYAMIDLKAGKKGWDKPIPKTGGFAESFIGLDMALSGNAVGAAWFGGSGMVRVSDGAQIPTPDLGSGCSVEGYAGGRALLRSWRCSTTDDTSHIEKVDPGTGKALWTYDGRKGLQTKKIYSTEPAVVSFASGDKKTGGVFALKDGKERSIIDLGKQRYAPTCGLSIVNSNLGGCQGVAASDDTLYLPTSDENSFRDGNEVHAFDLNTGKRLWASKNNKRELMPLRTEGKNVIAYQRPSFESAGAVVSVGPDGTPKVLLQAPQSTRSTESAFYSARYAYEGGRFFIASNRLTGTSNGDGGEKLLLAYGK</sequence>
<feature type="compositionally biased region" description="Pro residues" evidence="1">
    <location>
        <begin position="1"/>
        <end position="12"/>
    </location>
</feature>
<evidence type="ECO:0000259" key="2">
    <source>
        <dbReference type="Pfam" id="PF13360"/>
    </source>
</evidence>
<feature type="compositionally biased region" description="Polar residues" evidence="1">
    <location>
        <begin position="171"/>
        <end position="184"/>
    </location>
</feature>
<feature type="compositionally biased region" description="Pro residues" evidence="1">
    <location>
        <begin position="200"/>
        <end position="213"/>
    </location>
</feature>
<dbReference type="InterPro" id="IPR015943">
    <property type="entry name" value="WD40/YVTN_repeat-like_dom_sf"/>
</dbReference>
<name>A0ABW0Z839_9ACTN</name>
<dbReference type="PANTHER" id="PTHR34512">
    <property type="entry name" value="CELL SURFACE PROTEIN"/>
    <property type="match status" value="1"/>
</dbReference>
<feature type="domain" description="Pyrrolo-quinoline quinone repeat" evidence="2">
    <location>
        <begin position="493"/>
        <end position="669"/>
    </location>
</feature>
<feature type="compositionally biased region" description="Low complexity" evidence="1">
    <location>
        <begin position="155"/>
        <end position="170"/>
    </location>
</feature>
<accession>A0ABW0Z839</accession>
<proteinExistence type="predicted"/>
<organism evidence="3 4">
    <name type="scientific">Streptomyces gamaensis</name>
    <dbReference type="NCBI Taxonomy" id="1763542"/>
    <lineage>
        <taxon>Bacteria</taxon>
        <taxon>Bacillati</taxon>
        <taxon>Actinomycetota</taxon>
        <taxon>Actinomycetes</taxon>
        <taxon>Kitasatosporales</taxon>
        <taxon>Streptomycetaceae</taxon>
        <taxon>Streptomyces</taxon>
    </lineage>
</organism>
<dbReference type="SMART" id="SM00564">
    <property type="entry name" value="PQQ"/>
    <property type="match status" value="3"/>
</dbReference>
<evidence type="ECO:0000256" key="1">
    <source>
        <dbReference type="SAM" id="MobiDB-lite"/>
    </source>
</evidence>
<feature type="compositionally biased region" description="Low complexity" evidence="1">
    <location>
        <begin position="66"/>
        <end position="85"/>
    </location>
</feature>